<dbReference type="eggNOG" id="COG0154">
    <property type="taxonomic scope" value="Bacteria"/>
</dbReference>
<dbReference type="InterPro" id="IPR023631">
    <property type="entry name" value="Amidase_dom"/>
</dbReference>
<dbReference type="Gene3D" id="3.10.490.10">
    <property type="entry name" value="Gamma-glutamyl cyclotransferase-like"/>
    <property type="match status" value="1"/>
</dbReference>
<dbReference type="NCBIfam" id="TIGR02713">
    <property type="entry name" value="allophanate_hyd"/>
    <property type="match status" value="1"/>
</dbReference>
<evidence type="ECO:0000313" key="3">
    <source>
        <dbReference type="EMBL" id="ACL45579.1"/>
    </source>
</evidence>
<dbReference type="Gene3D" id="1.20.58.1700">
    <property type="match status" value="1"/>
</dbReference>
<dbReference type="InterPro" id="IPR053844">
    <property type="entry name" value="AH_C"/>
</dbReference>
<sequence length="607" mass="65673">MVENLSFDLRSLLHAYRTGKTNPAAVIREVYRRISAYGDPAVWIYLAPRDDSLERAFALEGQDKNLPLYGIPFAIKDNLDWAGTPTTAGCPEFAYIPKRSAPVVEKLIAAGAIPIGKTNLDQFATGLVGTRTPYGICRNPFHQNYIPGGSSAGSAVAVSAGLVSFGLGTDTAGSGRVPAAFTNIVGLKPSRGYLSTTGLVPAVRSLDCVSIFSLTCEEARYLLELVGEFDPADPFARRPEPIEVPRLNELRIGVPAAAELEFWGDRSTEAVYREALARLESLGCQIREIDFAPFRETGLLLYEGAWLAERYAAVGEFIQAYPQTTLDPVVAGIIQKGGEYDAVAAFRGMYRLAELRRQTEPQWQQMDLLAVPTTGTIYSRMAVKSDPIKLNSHLGRYTNFVNLLDLSALAVPAGFQTNGLPAGMTLIAPAWGEPLLLSVGTAFETQLAGTLGATKVQLSSLAQLPPLPQKEVPSNLIKIAVVGAHLSGQPLNYQLTSLGGTLVRGTKTKPYYRLYALTQETPPKPGLLRHEVGVEIEVEVWELPVPGFGQFVAQIPPPLGIGTVVLEDGEEVKGFLCEAYALMQAPDISHLGGWRAYLETLKAKETN</sequence>
<protein>
    <submittedName>
        <fullName evidence="3">Allophanate hydrolase</fullName>
    </submittedName>
</protein>
<reference evidence="3" key="1">
    <citation type="submission" date="2009-01" db="EMBL/GenBank/DDBJ databases">
        <title>Complete sequence of chromosome Cyanothece sp. PCC 7425.</title>
        <authorList>
            <consortium name="US DOE Joint Genome Institute"/>
            <person name="Lucas S."/>
            <person name="Copeland A."/>
            <person name="Lapidus A."/>
            <person name="Glavina del Rio T."/>
            <person name="Dalin E."/>
            <person name="Tice H."/>
            <person name="Bruce D."/>
            <person name="Goodwin L."/>
            <person name="Pitluck S."/>
            <person name="Sims D."/>
            <person name="Meineke L."/>
            <person name="Brettin T."/>
            <person name="Detter J.C."/>
            <person name="Han C."/>
            <person name="Larimer F."/>
            <person name="Land M."/>
            <person name="Hauser L."/>
            <person name="Kyrpides N."/>
            <person name="Ovchinnikova G."/>
            <person name="Liberton M."/>
            <person name="Stoeckel J."/>
            <person name="Banerjee A."/>
            <person name="Singh A."/>
            <person name="Page L."/>
            <person name="Sato H."/>
            <person name="Zhao L."/>
            <person name="Sherman L."/>
            <person name="Pakrasi H."/>
            <person name="Richardson P."/>
        </authorList>
    </citation>
    <scope>NUCLEOTIDE SEQUENCE</scope>
    <source>
        <strain evidence="3">PCC 7425</strain>
    </source>
</reference>
<dbReference type="Pfam" id="PF21986">
    <property type="entry name" value="AH_C"/>
    <property type="match status" value="1"/>
</dbReference>
<dbReference type="EMBL" id="CP001344">
    <property type="protein sequence ID" value="ACL45579.1"/>
    <property type="molecule type" value="Genomic_DNA"/>
</dbReference>
<dbReference type="InterPro" id="IPR036928">
    <property type="entry name" value="AS_sf"/>
</dbReference>
<dbReference type="SUPFAM" id="SSF75304">
    <property type="entry name" value="Amidase signature (AS) enzymes"/>
    <property type="match status" value="1"/>
</dbReference>
<name>B8HNZ2_CYAP4</name>
<dbReference type="NCBIfam" id="NF006043">
    <property type="entry name" value="PRK08186.1"/>
    <property type="match status" value="1"/>
</dbReference>
<dbReference type="PANTHER" id="PTHR11895">
    <property type="entry name" value="TRANSAMIDASE"/>
    <property type="match status" value="1"/>
</dbReference>
<feature type="domain" description="Amidase" evidence="1">
    <location>
        <begin position="26"/>
        <end position="437"/>
    </location>
</feature>
<dbReference type="Pfam" id="PF01425">
    <property type="entry name" value="Amidase"/>
    <property type="match status" value="1"/>
</dbReference>
<accession>B8HNZ2</accession>
<dbReference type="OrthoDB" id="424376at2"/>
<organism evidence="3">
    <name type="scientific">Cyanothece sp. (strain PCC 7425 / ATCC 29141)</name>
    <dbReference type="NCBI Taxonomy" id="395961"/>
    <lineage>
        <taxon>Bacteria</taxon>
        <taxon>Bacillati</taxon>
        <taxon>Cyanobacteriota</taxon>
        <taxon>Cyanophyceae</taxon>
        <taxon>Gomontiellales</taxon>
        <taxon>Cyanothecaceae</taxon>
        <taxon>Cyanothece</taxon>
    </lineage>
</organism>
<evidence type="ECO:0000259" key="1">
    <source>
        <dbReference type="Pfam" id="PF01425"/>
    </source>
</evidence>
<dbReference type="GO" id="GO:0016787">
    <property type="term" value="F:hydrolase activity"/>
    <property type="evidence" value="ECO:0007669"/>
    <property type="project" value="UniProtKB-KW"/>
</dbReference>
<dbReference type="AlphaFoldDB" id="B8HNZ2"/>
<dbReference type="STRING" id="395961.Cyan7425_3252"/>
<gene>
    <name evidence="3" type="ordered locus">Cyan7425_3252</name>
</gene>
<dbReference type="Gene3D" id="3.90.1300.10">
    <property type="entry name" value="Amidase signature (AS) domain"/>
    <property type="match status" value="1"/>
</dbReference>
<dbReference type="InterPro" id="IPR014085">
    <property type="entry name" value="Allophanate_hydrolase"/>
</dbReference>
<proteinExistence type="predicted"/>
<feature type="domain" description="Allophanate hydrolase C-terminal" evidence="2">
    <location>
        <begin position="477"/>
        <end position="599"/>
    </location>
</feature>
<dbReference type="PANTHER" id="PTHR11895:SF169">
    <property type="entry name" value="GLUTAMYL-TRNA(GLN) AMIDOTRANSFERASE"/>
    <property type="match status" value="1"/>
</dbReference>
<dbReference type="HOGENOM" id="CLU_009600_0_1_3"/>
<evidence type="ECO:0000259" key="2">
    <source>
        <dbReference type="Pfam" id="PF21986"/>
    </source>
</evidence>
<keyword evidence="3" id="KW-0378">Hydrolase</keyword>
<dbReference type="KEGG" id="cyn:Cyan7425_3252"/>
<dbReference type="InterPro" id="IPR000120">
    <property type="entry name" value="Amidase"/>
</dbReference>